<dbReference type="KEGG" id="swp:swp_1059"/>
<accession>B8CJ99</accession>
<dbReference type="AlphaFoldDB" id="B8CJ99"/>
<proteinExistence type="predicted"/>
<evidence type="ECO:0000313" key="2">
    <source>
        <dbReference type="Proteomes" id="UP000000753"/>
    </source>
</evidence>
<sequence>MLQANVLNFIERDFVDFLENDTVLNIKLVSINLESKFEPLQHAVTKD</sequence>
<dbReference type="HOGENOM" id="CLU_3173131_0_0_6"/>
<dbReference type="EMBL" id="CP000472">
    <property type="protein sequence ID" value="ACJ27860.1"/>
    <property type="molecule type" value="Genomic_DNA"/>
</dbReference>
<dbReference type="Proteomes" id="UP000000753">
    <property type="component" value="Chromosome"/>
</dbReference>
<evidence type="ECO:0000313" key="1">
    <source>
        <dbReference type="EMBL" id="ACJ27860.1"/>
    </source>
</evidence>
<protein>
    <submittedName>
        <fullName evidence="1">Uncharacterized protein</fullName>
    </submittedName>
</protein>
<gene>
    <name evidence="1" type="ordered locus">swp_1059</name>
</gene>
<name>B8CJ99_SHEPW</name>
<keyword evidence="2" id="KW-1185">Reference proteome</keyword>
<organism evidence="1 2">
    <name type="scientific">Shewanella piezotolerans (strain WP3 / JCM 13877)</name>
    <dbReference type="NCBI Taxonomy" id="225849"/>
    <lineage>
        <taxon>Bacteria</taxon>
        <taxon>Pseudomonadati</taxon>
        <taxon>Pseudomonadota</taxon>
        <taxon>Gammaproteobacteria</taxon>
        <taxon>Alteromonadales</taxon>
        <taxon>Shewanellaceae</taxon>
        <taxon>Shewanella</taxon>
    </lineage>
</organism>
<reference evidence="1 2" key="1">
    <citation type="journal article" date="2008" name="PLoS ONE">
        <title>Environmental adaptation: genomic analysis of the piezotolerant and psychrotolerant deep-sea iron reducing bacterium Shewanella piezotolerans WP3.</title>
        <authorList>
            <person name="Wang F."/>
            <person name="Wang J."/>
            <person name="Jian H."/>
            <person name="Zhang B."/>
            <person name="Li S."/>
            <person name="Wang F."/>
            <person name="Zeng X."/>
            <person name="Gao L."/>
            <person name="Bartlett D.H."/>
            <person name="Yu J."/>
            <person name="Hu S."/>
            <person name="Xiao X."/>
        </authorList>
    </citation>
    <scope>NUCLEOTIDE SEQUENCE [LARGE SCALE GENOMIC DNA]</scope>
    <source>
        <strain evidence="2">WP3 / JCM 13877</strain>
    </source>
</reference>